<sequence>MGKDERSVPVINENGFTINACSFNVDPKYQPLDAIGQGSYGVVCSVCNTETKEKLAIKKITPMAGDEWDATHTLREIRLMRCLGAHENVRIVTFQLSSVGC</sequence>
<dbReference type="InterPro" id="IPR017441">
    <property type="entry name" value="Protein_kinase_ATP_BS"/>
</dbReference>
<keyword evidence="2 3" id="KW-0067">ATP-binding</keyword>
<dbReference type="InterPro" id="IPR000719">
    <property type="entry name" value="Prot_kinase_dom"/>
</dbReference>
<evidence type="ECO:0000256" key="2">
    <source>
        <dbReference type="ARBA" id="ARBA00022840"/>
    </source>
</evidence>
<feature type="binding site" evidence="3">
    <location>
        <position position="59"/>
    </location>
    <ligand>
        <name>ATP</name>
        <dbReference type="ChEBI" id="CHEBI:30616"/>
    </ligand>
</feature>
<protein>
    <submittedName>
        <fullName evidence="5">Mitogen-activated protein kinase 1</fullName>
    </submittedName>
</protein>
<name>A0AAD9G399_9STRA</name>
<evidence type="ECO:0000313" key="6">
    <source>
        <dbReference type="Proteomes" id="UP001259832"/>
    </source>
</evidence>
<dbReference type="GO" id="GO:0004672">
    <property type="term" value="F:protein kinase activity"/>
    <property type="evidence" value="ECO:0007669"/>
    <property type="project" value="InterPro"/>
</dbReference>
<dbReference type="AlphaFoldDB" id="A0AAD9G399"/>
<dbReference type="Gene3D" id="3.30.200.20">
    <property type="entry name" value="Phosphorylase Kinase, domain 1"/>
    <property type="match status" value="1"/>
</dbReference>
<dbReference type="Proteomes" id="UP001259832">
    <property type="component" value="Unassembled WGS sequence"/>
</dbReference>
<dbReference type="InterPro" id="IPR011009">
    <property type="entry name" value="Kinase-like_dom_sf"/>
</dbReference>
<keyword evidence="5" id="KW-0808">Transferase</keyword>
<comment type="caution">
    <text evidence="5">The sequence shown here is derived from an EMBL/GenBank/DDBJ whole genome shotgun (WGS) entry which is preliminary data.</text>
</comment>
<evidence type="ECO:0000313" key="5">
    <source>
        <dbReference type="EMBL" id="KAK1930733.1"/>
    </source>
</evidence>
<keyword evidence="6" id="KW-1185">Reference proteome</keyword>
<evidence type="ECO:0000259" key="4">
    <source>
        <dbReference type="PROSITE" id="PS50011"/>
    </source>
</evidence>
<accession>A0AAD9G399</accession>
<dbReference type="Pfam" id="PF00069">
    <property type="entry name" value="Pkinase"/>
    <property type="match status" value="1"/>
</dbReference>
<evidence type="ECO:0000256" key="1">
    <source>
        <dbReference type="ARBA" id="ARBA00022741"/>
    </source>
</evidence>
<reference evidence="5" key="1">
    <citation type="submission" date="2023-08" db="EMBL/GenBank/DDBJ databases">
        <title>Reference Genome Resource for the Citrus Pathogen Phytophthora citrophthora.</title>
        <authorList>
            <person name="Moller H."/>
            <person name="Coetzee B."/>
            <person name="Rose L.J."/>
            <person name="Van Niekerk J.M."/>
        </authorList>
    </citation>
    <scope>NUCLEOTIDE SEQUENCE</scope>
    <source>
        <strain evidence="5">STE-U-9442</strain>
    </source>
</reference>
<dbReference type="PROSITE" id="PS00107">
    <property type="entry name" value="PROTEIN_KINASE_ATP"/>
    <property type="match status" value="1"/>
</dbReference>
<evidence type="ECO:0000256" key="3">
    <source>
        <dbReference type="PROSITE-ProRule" id="PRU10141"/>
    </source>
</evidence>
<dbReference type="InterPro" id="IPR050117">
    <property type="entry name" value="MAPK"/>
</dbReference>
<dbReference type="GO" id="GO:0005524">
    <property type="term" value="F:ATP binding"/>
    <property type="evidence" value="ECO:0007669"/>
    <property type="project" value="UniProtKB-UniRule"/>
</dbReference>
<dbReference type="SUPFAM" id="SSF56112">
    <property type="entry name" value="Protein kinase-like (PK-like)"/>
    <property type="match status" value="1"/>
</dbReference>
<feature type="domain" description="Protein kinase" evidence="4">
    <location>
        <begin position="29"/>
        <end position="101"/>
    </location>
</feature>
<keyword evidence="1 3" id="KW-0547">Nucleotide-binding</keyword>
<dbReference type="PANTHER" id="PTHR24055">
    <property type="entry name" value="MITOGEN-ACTIVATED PROTEIN KINASE"/>
    <property type="match status" value="1"/>
</dbReference>
<proteinExistence type="predicted"/>
<keyword evidence="5" id="KW-0418">Kinase</keyword>
<gene>
    <name evidence="5" type="ORF">P3T76_013690</name>
</gene>
<dbReference type="PROSITE" id="PS50011">
    <property type="entry name" value="PROTEIN_KINASE_DOM"/>
    <property type="match status" value="1"/>
</dbReference>
<dbReference type="EMBL" id="JASMQC010000037">
    <property type="protein sequence ID" value="KAK1930733.1"/>
    <property type="molecule type" value="Genomic_DNA"/>
</dbReference>
<organism evidence="5 6">
    <name type="scientific">Phytophthora citrophthora</name>
    <dbReference type="NCBI Taxonomy" id="4793"/>
    <lineage>
        <taxon>Eukaryota</taxon>
        <taxon>Sar</taxon>
        <taxon>Stramenopiles</taxon>
        <taxon>Oomycota</taxon>
        <taxon>Peronosporomycetes</taxon>
        <taxon>Peronosporales</taxon>
        <taxon>Peronosporaceae</taxon>
        <taxon>Phytophthora</taxon>
    </lineage>
</organism>